<reference evidence="2 3" key="1">
    <citation type="journal article" date="2017" name="Environ. Microbiol.">
        <title>Decay of the glycolytic pathway and adaptation to intranuclear parasitism within Enterocytozoonidae microsporidia.</title>
        <authorList>
            <person name="Wiredu Boakye D."/>
            <person name="Jaroenlak P."/>
            <person name="Prachumwat A."/>
            <person name="Williams T.A."/>
            <person name="Bateman K.S."/>
            <person name="Itsathitphaisarn O."/>
            <person name="Sritunyalucksana K."/>
            <person name="Paszkiewicz K.H."/>
            <person name="Moore K.A."/>
            <person name="Stentiford G.D."/>
            <person name="Williams B.A."/>
        </authorList>
    </citation>
    <scope>NUCLEOTIDE SEQUENCE [LARGE SCALE GENOMIC DNA]</scope>
    <source>
        <strain evidence="2 3">GB1</strain>
    </source>
</reference>
<gene>
    <name evidence="2" type="ORF">ECANGB1_299</name>
</gene>
<dbReference type="VEuPathDB" id="MicrosporidiaDB:ECANGB1_299"/>
<comment type="caution">
    <text evidence="2">The sequence shown here is derived from an EMBL/GenBank/DDBJ whole genome shotgun (WGS) entry which is preliminary data.</text>
</comment>
<keyword evidence="3" id="KW-1185">Reference proteome</keyword>
<protein>
    <submittedName>
        <fullName evidence="2">Uncharacterized protein</fullName>
    </submittedName>
</protein>
<organism evidence="2 3">
    <name type="scientific">Enterospora canceri</name>
    <dbReference type="NCBI Taxonomy" id="1081671"/>
    <lineage>
        <taxon>Eukaryota</taxon>
        <taxon>Fungi</taxon>
        <taxon>Fungi incertae sedis</taxon>
        <taxon>Microsporidia</taxon>
        <taxon>Enterocytozoonidae</taxon>
        <taxon>Enterospora</taxon>
    </lineage>
</organism>
<evidence type="ECO:0000313" key="3">
    <source>
        <dbReference type="Proteomes" id="UP000192639"/>
    </source>
</evidence>
<feature type="region of interest" description="Disordered" evidence="1">
    <location>
        <begin position="1"/>
        <end position="22"/>
    </location>
</feature>
<proteinExistence type="predicted"/>
<name>A0A1Y1S830_9MICR</name>
<evidence type="ECO:0000313" key="2">
    <source>
        <dbReference type="EMBL" id="ORD94632.1"/>
    </source>
</evidence>
<accession>A0A1Y1S830</accession>
<sequence>MDYGRDYERNYSDDSEHLNVREHDFTQVSKMSQEEENKKSGEKQNENFFYKKMGFPVYDYFEGDKQVFQRRMN</sequence>
<dbReference type="EMBL" id="LWDP01000013">
    <property type="protein sequence ID" value="ORD94632.1"/>
    <property type="molecule type" value="Genomic_DNA"/>
</dbReference>
<dbReference type="AlphaFoldDB" id="A0A1Y1S830"/>
<dbReference type="Proteomes" id="UP000192639">
    <property type="component" value="Unassembled WGS sequence"/>
</dbReference>
<evidence type="ECO:0000256" key="1">
    <source>
        <dbReference type="SAM" id="MobiDB-lite"/>
    </source>
</evidence>